<dbReference type="SMART" id="SM00248">
    <property type="entry name" value="ANK"/>
    <property type="match status" value="2"/>
</dbReference>
<dbReference type="Pfam" id="PF12796">
    <property type="entry name" value="Ank_2"/>
    <property type="match status" value="1"/>
</dbReference>
<dbReference type="Proteomes" id="UP000039324">
    <property type="component" value="Unassembled WGS sequence"/>
</dbReference>
<evidence type="ECO:0000313" key="5">
    <source>
        <dbReference type="EMBL" id="CEO98541.1"/>
    </source>
</evidence>
<dbReference type="EMBL" id="OVEO01000004">
    <property type="protein sequence ID" value="SPQ95830.1"/>
    <property type="molecule type" value="Genomic_DNA"/>
</dbReference>
<reference evidence="6 8" key="2">
    <citation type="submission" date="2018-03" db="EMBL/GenBank/DDBJ databases">
        <authorList>
            <person name="Fogelqvist J."/>
        </authorList>
    </citation>
    <scope>NUCLEOTIDE SEQUENCE [LARGE SCALE GENOMIC DNA]</scope>
</reference>
<feature type="repeat" description="ANK" evidence="3">
    <location>
        <begin position="254"/>
        <end position="287"/>
    </location>
</feature>
<evidence type="ECO:0000256" key="4">
    <source>
        <dbReference type="SAM" id="SignalP"/>
    </source>
</evidence>
<keyword evidence="6" id="KW-0496">Mitochondrion</keyword>
<dbReference type="InterPro" id="IPR011333">
    <property type="entry name" value="SKP1/BTB/POZ_sf"/>
</dbReference>
<protein>
    <submittedName>
        <fullName evidence="5">Uncharacterized protein</fullName>
    </submittedName>
</protein>
<keyword evidence="1" id="KW-0677">Repeat</keyword>
<evidence type="ECO:0000313" key="6">
    <source>
        <dbReference type="EMBL" id="SPQ95830.1"/>
    </source>
</evidence>
<dbReference type="PRINTS" id="PR01415">
    <property type="entry name" value="ANKYRIN"/>
</dbReference>
<dbReference type="PANTHER" id="PTHR24198:SF165">
    <property type="entry name" value="ANKYRIN REPEAT-CONTAINING PROTEIN-RELATED"/>
    <property type="match status" value="1"/>
</dbReference>
<geneLocation type="mitochondrion" evidence="6"/>
<evidence type="ECO:0000313" key="7">
    <source>
        <dbReference type="Proteomes" id="UP000039324"/>
    </source>
</evidence>
<evidence type="ECO:0000256" key="3">
    <source>
        <dbReference type="PROSITE-ProRule" id="PRU00023"/>
    </source>
</evidence>
<gene>
    <name evidence="5" type="ORF">PBRA_006655</name>
    <name evidence="6" type="ORF">PLBR_LOCUS3045</name>
</gene>
<keyword evidence="7" id="KW-1185">Reference proteome</keyword>
<dbReference type="PROSITE" id="PS50297">
    <property type="entry name" value="ANK_REP_REGION"/>
    <property type="match status" value="1"/>
</dbReference>
<accession>A0A0G4ITS9</accession>
<dbReference type="AlphaFoldDB" id="A0A0G4ITS9"/>
<keyword evidence="2 3" id="KW-0040">ANK repeat</keyword>
<dbReference type="Gene3D" id="3.30.710.10">
    <property type="entry name" value="Potassium Channel Kv1.1, Chain A"/>
    <property type="match status" value="1"/>
</dbReference>
<dbReference type="InterPro" id="IPR036770">
    <property type="entry name" value="Ankyrin_rpt-contain_sf"/>
</dbReference>
<dbReference type="InterPro" id="IPR002110">
    <property type="entry name" value="Ankyrin_rpt"/>
</dbReference>
<dbReference type="EMBL" id="CDSF01000085">
    <property type="protein sequence ID" value="CEO98541.1"/>
    <property type="molecule type" value="Genomic_DNA"/>
</dbReference>
<name>A0A0G4ITS9_PLABS</name>
<dbReference type="OrthoDB" id="341259at2759"/>
<keyword evidence="4" id="KW-0732">Signal</keyword>
<proteinExistence type="predicted"/>
<dbReference type="PROSITE" id="PS50088">
    <property type="entry name" value="ANK_REPEAT"/>
    <property type="match status" value="1"/>
</dbReference>
<sequence>MATGNPTCFALSPLILLVLTTGLTDAVQLVSKSGERVHVPNLAAAAHSGVISRMMEDVCLDDVSIRLEVSIDVLHHVRNYIITFGEQPVNPDVEGAAWVMDRFQTNVWDEAKNQVAVGADFLEMKTLLASIAATLHSWENIDAMRTKFSSAQERHEAALSSVRQIARGDEGNEEIAKQVFRVACFGGNVNRINNRAWAIRPYRQVRHDFFDLPPDASSPSSGNILHQTAYEGEEAVVAALLDLPGINVNARDSLGRTPLHYAARHGHEEVVKMLLNAPGVDITAADNSNESPLVWAQQGGHSTIVEQLEAKLARP</sequence>
<organism evidence="5 7">
    <name type="scientific">Plasmodiophora brassicae</name>
    <name type="common">Clubroot disease agent</name>
    <dbReference type="NCBI Taxonomy" id="37360"/>
    <lineage>
        <taxon>Eukaryota</taxon>
        <taxon>Sar</taxon>
        <taxon>Rhizaria</taxon>
        <taxon>Endomyxa</taxon>
        <taxon>Phytomyxea</taxon>
        <taxon>Plasmodiophorida</taxon>
        <taxon>Plasmodiophoridae</taxon>
        <taxon>Plasmodiophora</taxon>
    </lineage>
</organism>
<dbReference type="SUPFAM" id="SSF48403">
    <property type="entry name" value="Ankyrin repeat"/>
    <property type="match status" value="1"/>
</dbReference>
<dbReference type="Proteomes" id="UP000290189">
    <property type="component" value="Unassembled WGS sequence"/>
</dbReference>
<evidence type="ECO:0000256" key="2">
    <source>
        <dbReference type="ARBA" id="ARBA00023043"/>
    </source>
</evidence>
<feature type="signal peptide" evidence="4">
    <location>
        <begin position="1"/>
        <end position="26"/>
    </location>
</feature>
<feature type="chain" id="PRO_5036293163" evidence="4">
    <location>
        <begin position="27"/>
        <end position="315"/>
    </location>
</feature>
<evidence type="ECO:0000256" key="1">
    <source>
        <dbReference type="ARBA" id="ARBA00022737"/>
    </source>
</evidence>
<dbReference type="Gene3D" id="1.25.40.20">
    <property type="entry name" value="Ankyrin repeat-containing domain"/>
    <property type="match status" value="1"/>
</dbReference>
<reference evidence="5 7" key="1">
    <citation type="submission" date="2015-02" db="EMBL/GenBank/DDBJ databases">
        <authorList>
            <person name="Chooi Y.-H."/>
        </authorList>
    </citation>
    <scope>NUCLEOTIDE SEQUENCE [LARGE SCALE GENOMIC DNA]</scope>
    <source>
        <strain evidence="5">E3</strain>
    </source>
</reference>
<evidence type="ECO:0000313" key="8">
    <source>
        <dbReference type="Proteomes" id="UP000290189"/>
    </source>
</evidence>
<dbReference type="PANTHER" id="PTHR24198">
    <property type="entry name" value="ANKYRIN REPEAT AND PROTEIN KINASE DOMAIN-CONTAINING PROTEIN"/>
    <property type="match status" value="1"/>
</dbReference>